<keyword evidence="3 6" id="KW-0326">Glycosidase</keyword>
<protein>
    <submittedName>
        <fullName evidence="8">Arabinofuranosidase</fullName>
    </submittedName>
</protein>
<dbReference type="SUPFAM" id="SSF75005">
    <property type="entry name" value="Arabinanase/levansucrase/invertase"/>
    <property type="match status" value="1"/>
</dbReference>
<evidence type="ECO:0000256" key="1">
    <source>
        <dbReference type="ARBA" id="ARBA00009865"/>
    </source>
</evidence>
<feature type="domain" description="Beta-xylosidase C-terminal Concanavalin A-like" evidence="7">
    <location>
        <begin position="349"/>
        <end position="577"/>
    </location>
</feature>
<dbReference type="InterPro" id="IPR041542">
    <property type="entry name" value="GH43_C2"/>
</dbReference>
<evidence type="ECO:0000256" key="4">
    <source>
        <dbReference type="PIRSR" id="PIRSR606710-1"/>
    </source>
</evidence>
<feature type="active site" description="Proton donor" evidence="4">
    <location>
        <position position="186"/>
    </location>
</feature>
<accession>A0A2T2ZZ78</accession>
<dbReference type="InterPro" id="IPR023296">
    <property type="entry name" value="Glyco_hydro_beta-prop_sf"/>
</dbReference>
<organism evidence="8 9">
    <name type="scientific">Coniella lustricola</name>
    <dbReference type="NCBI Taxonomy" id="2025994"/>
    <lineage>
        <taxon>Eukaryota</taxon>
        <taxon>Fungi</taxon>
        <taxon>Dikarya</taxon>
        <taxon>Ascomycota</taxon>
        <taxon>Pezizomycotina</taxon>
        <taxon>Sordariomycetes</taxon>
        <taxon>Sordariomycetidae</taxon>
        <taxon>Diaporthales</taxon>
        <taxon>Schizoparmaceae</taxon>
        <taxon>Coniella</taxon>
    </lineage>
</organism>
<gene>
    <name evidence="8" type="ORF">BD289DRAFT_374864</name>
</gene>
<dbReference type="Proteomes" id="UP000241462">
    <property type="component" value="Unassembled WGS sequence"/>
</dbReference>
<dbReference type="Gene3D" id="2.115.10.20">
    <property type="entry name" value="Glycosyl hydrolase domain, family 43"/>
    <property type="match status" value="1"/>
</dbReference>
<evidence type="ECO:0000256" key="2">
    <source>
        <dbReference type="ARBA" id="ARBA00022801"/>
    </source>
</evidence>
<evidence type="ECO:0000313" key="9">
    <source>
        <dbReference type="Proteomes" id="UP000241462"/>
    </source>
</evidence>
<evidence type="ECO:0000259" key="7">
    <source>
        <dbReference type="Pfam" id="PF17851"/>
    </source>
</evidence>
<keyword evidence="9" id="KW-1185">Reference proteome</keyword>
<feature type="site" description="Important for catalytic activity, responsible for pKa modulation of the active site Glu and correct orientation of both the proton donor and substrate" evidence="5">
    <location>
        <position position="131"/>
    </location>
</feature>
<dbReference type="GO" id="GO:0005975">
    <property type="term" value="P:carbohydrate metabolic process"/>
    <property type="evidence" value="ECO:0007669"/>
    <property type="project" value="InterPro"/>
</dbReference>
<dbReference type="EMBL" id="KZ678549">
    <property type="protein sequence ID" value="PSR79967.1"/>
    <property type="molecule type" value="Genomic_DNA"/>
</dbReference>
<dbReference type="AlphaFoldDB" id="A0A2T2ZZ78"/>
<dbReference type="Pfam" id="PF17851">
    <property type="entry name" value="GH43_C2"/>
    <property type="match status" value="1"/>
</dbReference>
<dbReference type="SUPFAM" id="SSF49899">
    <property type="entry name" value="Concanavalin A-like lectins/glucanases"/>
    <property type="match status" value="1"/>
</dbReference>
<dbReference type="CDD" id="cd18833">
    <property type="entry name" value="GH43_PcXyl-like"/>
    <property type="match status" value="1"/>
</dbReference>
<reference evidence="8 9" key="1">
    <citation type="journal article" date="2018" name="Mycol. Prog.">
        <title>Coniella lustricola, a new species from submerged detritus.</title>
        <authorList>
            <person name="Raudabaugh D.B."/>
            <person name="Iturriaga T."/>
            <person name="Carver A."/>
            <person name="Mondo S."/>
            <person name="Pangilinan J."/>
            <person name="Lipzen A."/>
            <person name="He G."/>
            <person name="Amirebrahimi M."/>
            <person name="Grigoriev I.V."/>
            <person name="Miller A.N."/>
        </authorList>
    </citation>
    <scope>NUCLEOTIDE SEQUENCE [LARGE SCALE GENOMIC DNA]</scope>
    <source>
        <strain evidence="8 9">B22-T-1</strain>
    </source>
</reference>
<dbReference type="STRING" id="2025994.A0A2T2ZZ78"/>
<comment type="similarity">
    <text evidence="1 6">Belongs to the glycosyl hydrolase 43 family.</text>
</comment>
<dbReference type="Pfam" id="PF04616">
    <property type="entry name" value="Glyco_hydro_43"/>
    <property type="match status" value="1"/>
</dbReference>
<dbReference type="Gene3D" id="2.60.120.200">
    <property type="match status" value="1"/>
</dbReference>
<dbReference type="PANTHER" id="PTHR42812:SF17">
    <property type="entry name" value="BETA-XYLOSIDASE C-TERMINAL CONCANAVALIN A-LIKE DOMAIN-CONTAINING PROTEIN-RELATED"/>
    <property type="match status" value="1"/>
</dbReference>
<evidence type="ECO:0000313" key="8">
    <source>
        <dbReference type="EMBL" id="PSR79967.1"/>
    </source>
</evidence>
<evidence type="ECO:0000256" key="6">
    <source>
        <dbReference type="RuleBase" id="RU361187"/>
    </source>
</evidence>
<feature type="active site" description="Proton acceptor" evidence="4">
    <location>
        <position position="8"/>
    </location>
</feature>
<dbReference type="PANTHER" id="PTHR42812">
    <property type="entry name" value="BETA-XYLOSIDASE"/>
    <property type="match status" value="1"/>
</dbReference>
<evidence type="ECO:0000256" key="5">
    <source>
        <dbReference type="PIRSR" id="PIRSR606710-2"/>
    </source>
</evidence>
<dbReference type="InterPro" id="IPR006710">
    <property type="entry name" value="Glyco_hydro_43"/>
</dbReference>
<proteinExistence type="inferred from homology"/>
<evidence type="ECO:0000256" key="3">
    <source>
        <dbReference type="ARBA" id="ARBA00023295"/>
    </source>
</evidence>
<keyword evidence="2 6" id="KW-0378">Hydrolase</keyword>
<dbReference type="GO" id="GO:0004553">
    <property type="term" value="F:hydrolase activity, hydrolyzing O-glycosyl compounds"/>
    <property type="evidence" value="ECO:0007669"/>
    <property type="project" value="InterPro"/>
</dbReference>
<dbReference type="InterPro" id="IPR013320">
    <property type="entry name" value="ConA-like_dom_sf"/>
</dbReference>
<dbReference type="OrthoDB" id="2139957at2759"/>
<dbReference type="InParanoid" id="A0A2T2ZZ78"/>
<name>A0A2T2ZZ78_9PEZI</name>
<sequence length="586" mass="63712">MLPGFHPDPSCIFVREWNDTFFCASSSFNAFPGIPVHASKDLQNWKLIGNVLNREEQLPTLADTNSSTSGIWAPTIRYSNGTFWLVTTLVFDDTRPDNDSTRWDNILFNSTNPYDPASWSIATHFPFFGYDTSPFWDTDGQAYIVGSHFYRVYPGLELAPIDLSTGELLEDWQIIWNGAAGAEAPEGPHLYYHPDESNATATTTHDDGGGCYYLLVAEGGTGYGHRVDMARSRALLGPYDGDPADPELTAANTTNYFQTVGHADVFQDASDNWWGVALSTRGGPASDTHPMGRETVLTAVSWDIANNNSTQGSFPIWTPITGEESVWALPPVDKYIPCGLGPWIDEGDDFNFPPGSDLPPHFTYYRFPNASSFAVSPDAGHANTLRLLPSSSNLTGLDGTSALGGQTFVGRRQQDTLFTYRATLVEYAPTEVGEEAGVTAFLTQDHHLDLGVVVSPSLSSSSSANESSTGDAEPVLQLRYRGISAVAVPAPVVTPLPDAWLGKPLVFEIKAPNETHFAFSVGLACEDGDGDEEELQTIVYVPNNALSYGFTGTFLGIYATSNGGNGTTAAYFSDWRYLPQGQIRDY</sequence>
<dbReference type="InterPro" id="IPR051795">
    <property type="entry name" value="Glycosyl_Hydrlase_43"/>
</dbReference>